<dbReference type="GO" id="GO:0050839">
    <property type="term" value="F:cell adhesion molecule binding"/>
    <property type="evidence" value="ECO:0007669"/>
    <property type="project" value="TreeGrafter"/>
</dbReference>
<accession>A0AAU9CMN2</accession>
<dbReference type="InterPro" id="IPR000782">
    <property type="entry name" value="FAS1_domain"/>
</dbReference>
<dbReference type="EMBL" id="AP025315">
    <property type="protein sequence ID" value="BDD11518.1"/>
    <property type="molecule type" value="Genomic_DNA"/>
</dbReference>
<dbReference type="PROSITE" id="PS51257">
    <property type="entry name" value="PROKAR_LIPOPROTEIN"/>
    <property type="match status" value="1"/>
</dbReference>
<dbReference type="Proteomes" id="UP001348817">
    <property type="component" value="Plasmid pFA1"/>
</dbReference>
<feature type="domain" description="FAS1" evidence="1">
    <location>
        <begin position="565"/>
        <end position="713"/>
    </location>
</feature>
<evidence type="ECO:0000313" key="3">
    <source>
        <dbReference type="Proteomes" id="UP001348817"/>
    </source>
</evidence>
<dbReference type="GO" id="GO:0030198">
    <property type="term" value="P:extracellular matrix organization"/>
    <property type="evidence" value="ECO:0007669"/>
    <property type="project" value="TreeGrafter"/>
</dbReference>
<dbReference type="SUPFAM" id="SSF82153">
    <property type="entry name" value="FAS1 domain"/>
    <property type="match status" value="3"/>
</dbReference>
<evidence type="ECO:0000259" key="1">
    <source>
        <dbReference type="PROSITE" id="PS50213"/>
    </source>
</evidence>
<dbReference type="InterPro" id="IPR036378">
    <property type="entry name" value="FAS1_dom_sf"/>
</dbReference>
<reference evidence="2 3" key="1">
    <citation type="submission" date="2021-12" db="EMBL/GenBank/DDBJ databases">
        <title>Genome sequencing of bacteria with rrn-lacking chromosome and rrn-plasmid.</title>
        <authorList>
            <person name="Anda M."/>
            <person name="Iwasaki W."/>
        </authorList>
    </citation>
    <scope>NUCLEOTIDE SEQUENCE [LARGE SCALE GENOMIC DNA]</scope>
    <source>
        <strain evidence="2 3">DSM 100852</strain>
        <plasmid evidence="2 3">pFA1</plasmid>
    </source>
</reference>
<gene>
    <name evidence="2" type="ORF">FUAX_39500</name>
</gene>
<dbReference type="RefSeq" id="WP_338395008.1">
    <property type="nucleotide sequence ID" value="NZ_AP025315.1"/>
</dbReference>
<dbReference type="Gene3D" id="2.30.180.10">
    <property type="entry name" value="FAS1 domain"/>
    <property type="match status" value="3"/>
</dbReference>
<dbReference type="PANTHER" id="PTHR10900">
    <property type="entry name" value="PERIOSTIN-RELATED"/>
    <property type="match status" value="1"/>
</dbReference>
<dbReference type="KEGG" id="fax:FUAX_39500"/>
<dbReference type="InterPro" id="IPR050904">
    <property type="entry name" value="Adhesion/Biosynth-related"/>
</dbReference>
<keyword evidence="3" id="KW-1185">Reference proteome</keyword>
<feature type="domain" description="FAS1" evidence="1">
    <location>
        <begin position="408"/>
        <end position="561"/>
    </location>
</feature>
<dbReference type="GO" id="GO:0005615">
    <property type="term" value="C:extracellular space"/>
    <property type="evidence" value="ECO:0007669"/>
    <property type="project" value="TreeGrafter"/>
</dbReference>
<dbReference type="PANTHER" id="PTHR10900:SF114">
    <property type="entry name" value="FAS1 DOMAIN-CONTAINING PROTEIN"/>
    <property type="match status" value="1"/>
</dbReference>
<dbReference type="PROSITE" id="PS50213">
    <property type="entry name" value="FAS1"/>
    <property type="match status" value="3"/>
</dbReference>
<dbReference type="GO" id="GO:0031012">
    <property type="term" value="C:extracellular matrix"/>
    <property type="evidence" value="ECO:0007669"/>
    <property type="project" value="TreeGrafter"/>
</dbReference>
<dbReference type="AlphaFoldDB" id="A0AAU9CMN2"/>
<geneLocation type="plasmid" evidence="2 3">
    <name>pFA1</name>
</geneLocation>
<dbReference type="GO" id="GO:0007155">
    <property type="term" value="P:cell adhesion"/>
    <property type="evidence" value="ECO:0007669"/>
    <property type="project" value="TreeGrafter"/>
</dbReference>
<evidence type="ECO:0000313" key="2">
    <source>
        <dbReference type="EMBL" id="BDD11518.1"/>
    </source>
</evidence>
<sequence>MRLNLHGFKCAIVLFVLILYGCEDNMKHYDISSDLGGRLVTAMEKDAELKQFVKGIDILGMREDLEKSTFTAFPPTDKAILSFMDKEYGVSDISELPEEEVKKIVRGHIIKDAWSWDQLLRAGRYTSKPTDVGYGKSASWDFKFISIYNAPPYEDYDWRTGRVKKLSRQADYLPIFDYDINNGLKEEEDYTFLFPNSQFTGHNVHDAISTRPNQKALNGYYHVIDRVIPPLGNLEMLLANKEEFSLYYSLLRRFGRYVYDSKATEAQKGEVKDSLFYKTYDDWNLDWVPADKNPYNAYSHWYTEMVVNIATIPHNDALQDFLDRTFFQSGAYASIEEIPSEALHAVVANHLQFSRYLTMGWLRPSDLGFFASGGDELVNLEKGDVFYTDFLNNAVVYGLNRTLEPRAYTSVLRKLSMDTTFTYMLRIMNKNPVATNLMNTQSLRSTVFAPNNQVFRDAGIIFNEDANKFQKYNSDKDKYEDLSDSYMQRIFDNHMLFDIDVTDLTSTQYLKTVNETQRIKIEDGKIKSGGVFEIDEELFVTSLASDESGDNGTFYEVSGLLLPASYSVHNYFMTRDGYSEFRKLLEKAGLIKGSSFGLLSSADTYTVLVPSNDVIEANRDLIPEDEDELRKYLSYYIIPDQELYCYGEVDGEFQTKQEITVSSFEQMNARTDTDGLLKFSNLKGTSSAKVIDDVRYSNLLARDGTIHLIDNLLRAK</sequence>
<dbReference type="Pfam" id="PF02469">
    <property type="entry name" value="Fasciclin"/>
    <property type="match status" value="2"/>
</dbReference>
<proteinExistence type="predicted"/>
<feature type="domain" description="FAS1" evidence="1">
    <location>
        <begin position="36"/>
        <end position="228"/>
    </location>
</feature>
<organism evidence="2 3">
    <name type="scientific">Fulvitalea axinellae</name>
    <dbReference type="NCBI Taxonomy" id="1182444"/>
    <lineage>
        <taxon>Bacteria</taxon>
        <taxon>Pseudomonadati</taxon>
        <taxon>Bacteroidota</taxon>
        <taxon>Cytophagia</taxon>
        <taxon>Cytophagales</taxon>
        <taxon>Persicobacteraceae</taxon>
        <taxon>Fulvitalea</taxon>
    </lineage>
</organism>
<name>A0AAU9CMN2_9BACT</name>
<protein>
    <recommendedName>
        <fullName evidence="1">FAS1 domain-containing protein</fullName>
    </recommendedName>
</protein>
<keyword evidence="2" id="KW-0614">Plasmid</keyword>